<sequence length="536" mass="55486">MTAGALAQDPPTPAPTPAAACDPGSAGTELIDLLDPIGTLACKVPRSVQLADVMGKLTGTLGALTAEQLRKLPELIQATITVQPTALEPFFALSAKELNAALPLLTEVSADTLKVVFPLLAQQPEGTMDKMLKFLSLISYEQLQRVDPAFSRITQGQLNILVKALNTLPAASWDALIKMVQGLGPVTDVVVAAHQMTGQLPTTPGNSPGESNAVIQWKPIKSLINMNANANANAQKSVQGGSRKMLQTAAEEDAAAAALAAAAMSIASQEASAAPAAPAPAGPPPVGYCKTSDEVQAAGAEVGVGLLGGFGDVGAEVGVGLLGGFGAVVCKFGAEELRPTMTKLLAILNEQSEATLGNLPAFTDALTRLDPSAFEAFFKIPVPTLTTLIPVLEGVDQKVITAQLKAIGGLSGDDVKKMVFFLNNTLLDRIAMLVPLFSKLSMEQVESFAKLTNSLSPGQIVLSIHLLDTFGFAVDAIGQHIPQQQASSGAPSFWIGPIKVTVADSSSSSSSSSSQVSRPAGFASLFRHPIFGSFFG</sequence>
<accession>A0A383WNN7</accession>
<dbReference type="Proteomes" id="UP000256970">
    <property type="component" value="Unassembled WGS sequence"/>
</dbReference>
<evidence type="ECO:0000313" key="3">
    <source>
        <dbReference type="Proteomes" id="UP000256970"/>
    </source>
</evidence>
<name>A0A383WNN7_TETOB</name>
<keyword evidence="3" id="KW-1185">Reference proteome</keyword>
<proteinExistence type="predicted"/>
<organism evidence="2 3">
    <name type="scientific">Tetradesmus obliquus</name>
    <name type="common">Green alga</name>
    <name type="synonym">Acutodesmus obliquus</name>
    <dbReference type="NCBI Taxonomy" id="3088"/>
    <lineage>
        <taxon>Eukaryota</taxon>
        <taxon>Viridiplantae</taxon>
        <taxon>Chlorophyta</taxon>
        <taxon>core chlorophytes</taxon>
        <taxon>Chlorophyceae</taxon>
        <taxon>CS clade</taxon>
        <taxon>Sphaeropleales</taxon>
        <taxon>Scenedesmaceae</taxon>
        <taxon>Tetradesmus</taxon>
    </lineage>
</organism>
<reference evidence="2 3" key="1">
    <citation type="submission" date="2016-10" db="EMBL/GenBank/DDBJ databases">
        <authorList>
            <person name="Cai Z."/>
        </authorList>
    </citation>
    <scope>NUCLEOTIDE SEQUENCE [LARGE SCALE GENOMIC DNA]</scope>
</reference>
<gene>
    <name evidence="2" type="ORF">BQ4739_LOCUS18628</name>
</gene>
<evidence type="ECO:0000313" key="2">
    <source>
        <dbReference type="EMBL" id="SZX78336.1"/>
    </source>
</evidence>
<dbReference type="AlphaFoldDB" id="A0A383WNN7"/>
<dbReference type="EMBL" id="FNXT01001315">
    <property type="protein sequence ID" value="SZX78336.1"/>
    <property type="molecule type" value="Genomic_DNA"/>
</dbReference>
<evidence type="ECO:0000256" key="1">
    <source>
        <dbReference type="SAM" id="MobiDB-lite"/>
    </source>
</evidence>
<feature type="region of interest" description="Disordered" evidence="1">
    <location>
        <begin position="1"/>
        <end position="22"/>
    </location>
</feature>
<protein>
    <submittedName>
        <fullName evidence="2">Uncharacterized protein</fullName>
    </submittedName>
</protein>